<feature type="compositionally biased region" description="Low complexity" evidence="8">
    <location>
        <begin position="422"/>
        <end position="447"/>
    </location>
</feature>
<feature type="compositionally biased region" description="Polar residues" evidence="8">
    <location>
        <begin position="471"/>
        <end position="495"/>
    </location>
</feature>
<dbReference type="GeneID" id="23563070"/>
<dbReference type="PANTHER" id="PTHR13035">
    <property type="entry name" value="PROTEIN N-TERMINAL GLUTAMINE AMIDOHYDROLASE"/>
    <property type="match status" value="1"/>
</dbReference>
<evidence type="ECO:0000256" key="6">
    <source>
        <dbReference type="ARBA" id="ARBA00029677"/>
    </source>
</evidence>
<dbReference type="Pfam" id="PF09764">
    <property type="entry name" value="Nt_Gln_amidase"/>
    <property type="match status" value="1"/>
</dbReference>
<dbReference type="GO" id="GO:0005829">
    <property type="term" value="C:cytosol"/>
    <property type="evidence" value="ECO:0000318"/>
    <property type="project" value="GO_Central"/>
</dbReference>
<dbReference type="InParanoid" id="A0A0D1E1G0"/>
<name>A0A0D1E1G0_MYCMD</name>
<dbReference type="Proteomes" id="UP000000561">
    <property type="component" value="Chromosome 5"/>
</dbReference>
<accession>A0A0D1E1G0</accession>
<keyword evidence="11" id="KW-1185">Reference proteome</keyword>
<evidence type="ECO:0000256" key="2">
    <source>
        <dbReference type="ARBA" id="ARBA00011245"/>
    </source>
</evidence>
<organism evidence="10 11">
    <name type="scientific">Mycosarcoma maydis</name>
    <name type="common">Corn smut fungus</name>
    <name type="synonym">Ustilago maydis</name>
    <dbReference type="NCBI Taxonomy" id="5270"/>
    <lineage>
        <taxon>Eukaryota</taxon>
        <taxon>Fungi</taxon>
        <taxon>Dikarya</taxon>
        <taxon>Basidiomycota</taxon>
        <taxon>Ustilaginomycotina</taxon>
        <taxon>Ustilaginomycetes</taxon>
        <taxon>Ustilaginales</taxon>
        <taxon>Ustilaginaceae</taxon>
        <taxon>Mycosarcoma</taxon>
    </lineage>
</organism>
<evidence type="ECO:0000256" key="4">
    <source>
        <dbReference type="ARBA" id="ARBA00021247"/>
    </source>
</evidence>
<dbReference type="GO" id="GO:0008418">
    <property type="term" value="F:protein-N-terminal asparagine amidohydrolase activity"/>
    <property type="evidence" value="ECO:0007669"/>
    <property type="project" value="InterPro"/>
</dbReference>
<comment type="catalytic activity">
    <reaction evidence="7">
        <text>N-terminal L-glutaminyl-[protein] + H2O = N-terminal L-glutamyl-[protein] + NH4(+)</text>
        <dbReference type="Rhea" id="RHEA:50680"/>
        <dbReference type="Rhea" id="RHEA-COMP:12668"/>
        <dbReference type="Rhea" id="RHEA-COMP:12777"/>
        <dbReference type="ChEBI" id="CHEBI:15377"/>
        <dbReference type="ChEBI" id="CHEBI:28938"/>
        <dbReference type="ChEBI" id="CHEBI:64721"/>
        <dbReference type="ChEBI" id="CHEBI:64722"/>
        <dbReference type="EC" id="3.5.1.122"/>
    </reaction>
</comment>
<feature type="domain" description="Protein N-terminal glutamine amidohydrolase alpha beta roll" evidence="9">
    <location>
        <begin position="184"/>
        <end position="379"/>
    </location>
</feature>
<dbReference type="KEGG" id="uma:UMAG_02283"/>
<dbReference type="OMA" id="NAGWPVI"/>
<keyword evidence="5" id="KW-0378">Hydrolase</keyword>
<comment type="similarity">
    <text evidence="1">Belongs to the NTAQ1 family.</text>
</comment>
<dbReference type="STRING" id="237631.A0A0D1E1G0"/>
<dbReference type="VEuPathDB" id="FungiDB:UMAG_02283"/>
<dbReference type="InterPro" id="IPR023128">
    <property type="entry name" value="Prot_N_Gln_amidohydro_ab_roll"/>
</dbReference>
<comment type="subunit">
    <text evidence="2">Monomer.</text>
</comment>
<dbReference type="AlphaFoldDB" id="A0A0D1E1G0"/>
<gene>
    <name evidence="10" type="ORF">UMAG_02283</name>
</gene>
<dbReference type="GO" id="GO:0005634">
    <property type="term" value="C:nucleus"/>
    <property type="evidence" value="ECO:0000318"/>
    <property type="project" value="GO_Central"/>
</dbReference>
<protein>
    <recommendedName>
        <fullName evidence="4">Protein N-terminal glutamine amidohydrolase</fullName>
        <ecNumber evidence="3">3.5.1.122</ecNumber>
    </recommendedName>
    <alternativeName>
        <fullName evidence="6">Protein NH2-terminal glutamine deamidase</fullName>
    </alternativeName>
</protein>
<dbReference type="Gene3D" id="3.10.620.10">
    <property type="entry name" value="Protein N-terminal glutamine amidohydrolase, alpha beta roll"/>
    <property type="match status" value="2"/>
</dbReference>
<evidence type="ECO:0000256" key="5">
    <source>
        <dbReference type="ARBA" id="ARBA00022801"/>
    </source>
</evidence>
<evidence type="ECO:0000313" key="11">
    <source>
        <dbReference type="Proteomes" id="UP000000561"/>
    </source>
</evidence>
<dbReference type="PANTHER" id="PTHR13035:SF0">
    <property type="entry name" value="PROTEIN N-TERMINAL GLUTAMINE AMIDOHYDROLASE"/>
    <property type="match status" value="1"/>
</dbReference>
<dbReference type="InterPro" id="IPR037132">
    <property type="entry name" value="N_Gln_amidohydro_ab_roll_sf"/>
</dbReference>
<evidence type="ECO:0000256" key="7">
    <source>
        <dbReference type="ARBA" id="ARBA00048768"/>
    </source>
</evidence>
<reference evidence="10 11" key="1">
    <citation type="journal article" date="2006" name="Nature">
        <title>Insights from the genome of the biotrophic fungal plant pathogen Ustilago maydis.</title>
        <authorList>
            <person name="Kamper J."/>
            <person name="Kahmann R."/>
            <person name="Bolker M."/>
            <person name="Ma L.J."/>
            <person name="Brefort T."/>
            <person name="Saville B.J."/>
            <person name="Banuett F."/>
            <person name="Kronstad J.W."/>
            <person name="Gold S.E."/>
            <person name="Muller O."/>
            <person name="Perlin M.H."/>
            <person name="Wosten H.A."/>
            <person name="de Vries R."/>
            <person name="Ruiz-Herrera J."/>
            <person name="Reynaga-Pena C.G."/>
            <person name="Snetselaar K."/>
            <person name="McCann M."/>
            <person name="Perez-Martin J."/>
            <person name="Feldbrugge M."/>
            <person name="Basse C.W."/>
            <person name="Steinberg G."/>
            <person name="Ibeas J.I."/>
            <person name="Holloman W."/>
            <person name="Guzman P."/>
            <person name="Farman M."/>
            <person name="Stajich J.E."/>
            <person name="Sentandreu R."/>
            <person name="Gonzalez-Prieto J.M."/>
            <person name="Kennell J.C."/>
            <person name="Molina L."/>
            <person name="Schirawski J."/>
            <person name="Mendoza-Mendoza A."/>
            <person name="Greilinger D."/>
            <person name="Munch K."/>
            <person name="Rossel N."/>
            <person name="Scherer M."/>
            <person name="Vranes M."/>
            <person name="Ladendorf O."/>
            <person name="Vincon V."/>
            <person name="Fuchs U."/>
            <person name="Sandrock B."/>
            <person name="Meng S."/>
            <person name="Ho E.C."/>
            <person name="Cahill M.J."/>
            <person name="Boyce K.J."/>
            <person name="Klose J."/>
            <person name="Klosterman S.J."/>
            <person name="Deelstra H.J."/>
            <person name="Ortiz-Castellanos L."/>
            <person name="Li W."/>
            <person name="Sanchez-Alonso P."/>
            <person name="Schreier P.H."/>
            <person name="Hauser-Hahn I."/>
            <person name="Vaupel M."/>
            <person name="Koopmann E."/>
            <person name="Friedrich G."/>
            <person name="Voss H."/>
            <person name="Schluter T."/>
            <person name="Margolis J."/>
            <person name="Platt D."/>
            <person name="Swimmer C."/>
            <person name="Gnirke A."/>
            <person name="Chen F."/>
            <person name="Vysotskaia V."/>
            <person name="Mannhaupt G."/>
            <person name="Guldener U."/>
            <person name="Munsterkotter M."/>
            <person name="Haase D."/>
            <person name="Oesterheld M."/>
            <person name="Mewes H.W."/>
            <person name="Mauceli E.W."/>
            <person name="DeCaprio D."/>
            <person name="Wade C.M."/>
            <person name="Butler J."/>
            <person name="Young S."/>
            <person name="Jaffe D.B."/>
            <person name="Calvo S."/>
            <person name="Nusbaum C."/>
            <person name="Galagan J."/>
            <person name="Birren B.W."/>
        </authorList>
    </citation>
    <scope>NUCLEOTIDE SEQUENCE [LARGE SCALE GENOMIC DNA]</scope>
    <source>
        <strain evidence="11">DSM 14603 / FGSC 9021 / UM521</strain>
    </source>
</reference>
<dbReference type="EC" id="3.5.1.122" evidence="3"/>
<feature type="region of interest" description="Disordered" evidence="8">
    <location>
        <begin position="404"/>
        <end position="495"/>
    </location>
</feature>
<proteinExistence type="inferred from homology"/>
<evidence type="ECO:0000313" key="10">
    <source>
        <dbReference type="EMBL" id="KIS69761.1"/>
    </source>
</evidence>
<sequence length="495" mass="54447">MSGATSSEARVVDMISNQDHSEERAKFLHRNLVTRSIRERMTRSHSLQDRLSSVCLETSGRLDTLSSRSVGAIAQVLSSEVSDPVAVSQSDLMQAWTSISPPAFPDSPAYTACYCEENVYLLTRHLSDQLQLINHAAVNIADVQRKTRTSTIPKRSGRTSASASDSTSACACPATHSVFVPVWDVDVVFMSNPTKSVLLYQQHASKLANAGWPVIWDYHVVAVATCSLLPLDQLVSVDGGIVEPRWFARKAGWCRSWVYDLDSRLTNVTTSRSVVEWREYNEQTFRASQPIASHFEARFRCIRANEFLAHFASDRSHMLSRSSSATQPAWAADPPKWKCIIGTQAKRDGVVNNLMDKYVDVGAHQDDERYGVVWDASTWFSSECRPRCPTGWLGDSIGNLANRASATPPIVHSGARTDSSMQPRQRASRTSQSSSSSQQYNSQLSSPIAPPAAPTAGGRIASPLFPAYLHASQQHRSQLNPASKPYSPTSFSAPL</sequence>
<dbReference type="InterPro" id="IPR039733">
    <property type="entry name" value="NTAQ1"/>
</dbReference>
<dbReference type="EMBL" id="CM003144">
    <property type="protein sequence ID" value="KIS69761.1"/>
    <property type="molecule type" value="Genomic_DNA"/>
</dbReference>
<dbReference type="GO" id="GO:0070773">
    <property type="term" value="F:protein-N-terminal glutamine amidohydrolase activity"/>
    <property type="evidence" value="ECO:0000318"/>
    <property type="project" value="GO_Central"/>
</dbReference>
<evidence type="ECO:0000256" key="8">
    <source>
        <dbReference type="SAM" id="MobiDB-lite"/>
    </source>
</evidence>
<evidence type="ECO:0000256" key="1">
    <source>
        <dbReference type="ARBA" id="ARBA00008985"/>
    </source>
</evidence>
<evidence type="ECO:0000256" key="3">
    <source>
        <dbReference type="ARBA" id="ARBA00012718"/>
    </source>
</evidence>
<dbReference type="eggNOG" id="KOG3261">
    <property type="taxonomic scope" value="Eukaryota"/>
</dbReference>
<evidence type="ECO:0000259" key="9">
    <source>
        <dbReference type="Pfam" id="PF09764"/>
    </source>
</evidence>
<dbReference type="RefSeq" id="XP_011388611.1">
    <property type="nucleotide sequence ID" value="XM_011390309.1"/>
</dbReference>
<dbReference type="OrthoDB" id="191192at2759"/>